<feature type="domain" description="Carbohydrate-binding/sugar hydrolysis" evidence="5">
    <location>
        <begin position="45"/>
        <end position="192"/>
    </location>
</feature>
<sequence length="421" mass="46879">MKRIATWMSGTLFLLSLCPLAAQGRELRVCAGCEFTSPGEAIAASRDGDTVLIDGGLHQVGTLAIDRSITLRGINGATLDGESKGHVIDMLADGITIEGLIIENPGVSDMKEFASIHGESVHDCRLRFNVLRNATYGIYLARSERCLIERNVSLGNAKDEVLGGNGIHLWYSSNNSLFGNTVISHRDGIYFEFSENLVVKDNSALENIRYGLHFMFCHRSHIEGNRFYQNATGTALMYSRHLELVGNAFNDSQGPSMQGLLLKDITDSVVKRNTLTRNTTGVLADNSSRNRVEENLFVQNGRALEVFGNAQKNTFHGNIFFRNTFDVATNTRDNTNDYDGNYWDRYQGFDLDRDGKGDVPHSPVQIFSFWVSKYPELSLLAGSSMLNFLEIMEKAFPVLTPSTLKDKTPLMRRPQRDKDGL</sequence>
<organism evidence="6 7">
    <name type="scientific">Leptonema illini</name>
    <dbReference type="NCBI Taxonomy" id="183"/>
    <lineage>
        <taxon>Bacteria</taxon>
        <taxon>Pseudomonadati</taxon>
        <taxon>Spirochaetota</taxon>
        <taxon>Spirochaetia</taxon>
        <taxon>Leptospirales</taxon>
        <taxon>Leptospiraceae</taxon>
        <taxon>Leptonema</taxon>
    </lineage>
</organism>
<dbReference type="InterPro" id="IPR051550">
    <property type="entry name" value="SCF-Subunits/Alg-Epimerases"/>
</dbReference>
<dbReference type="InterPro" id="IPR012334">
    <property type="entry name" value="Pectin_lyas_fold"/>
</dbReference>
<gene>
    <name evidence="6" type="primary">nosD</name>
    <name evidence="6" type="ORF">F9K24_04900</name>
</gene>
<dbReference type="SUPFAM" id="SSF51126">
    <property type="entry name" value="Pectin lyase-like"/>
    <property type="match status" value="1"/>
</dbReference>
<feature type="domain" description="Carbohydrate-binding/sugar hydrolysis" evidence="5">
    <location>
        <begin position="221"/>
        <end position="359"/>
    </location>
</feature>
<evidence type="ECO:0000313" key="6">
    <source>
        <dbReference type="EMBL" id="KAB2934367.1"/>
    </source>
</evidence>
<evidence type="ECO:0000256" key="4">
    <source>
        <dbReference type="SAM" id="SignalP"/>
    </source>
</evidence>
<name>A0A833H436_9LEPT</name>
<dbReference type="InterPro" id="IPR026464">
    <property type="entry name" value="NosD_copper_fam"/>
</dbReference>
<evidence type="ECO:0000313" key="7">
    <source>
        <dbReference type="Proteomes" id="UP000460298"/>
    </source>
</evidence>
<proteinExistence type="predicted"/>
<dbReference type="InterPro" id="IPR006626">
    <property type="entry name" value="PbH1"/>
</dbReference>
<reference evidence="6 7" key="1">
    <citation type="submission" date="2019-10" db="EMBL/GenBank/DDBJ databases">
        <title>Extracellular Electron Transfer in a Candidatus Methanoperedens spp. Enrichment Culture.</title>
        <authorList>
            <person name="Berger S."/>
            <person name="Rangel Shaw D."/>
            <person name="Berben T."/>
            <person name="In 'T Zandt M."/>
            <person name="Frank J."/>
            <person name="Reimann J."/>
            <person name="Jetten M.S.M."/>
            <person name="Welte C.U."/>
        </authorList>
    </citation>
    <scope>NUCLEOTIDE SEQUENCE [LARGE SCALE GENOMIC DNA]</scope>
    <source>
        <strain evidence="6">SB12</strain>
    </source>
</reference>
<feature type="signal peptide" evidence="4">
    <location>
        <begin position="1"/>
        <end position="21"/>
    </location>
</feature>
<dbReference type="InterPro" id="IPR006633">
    <property type="entry name" value="Carb-bd_sugar_hydrolysis-dom"/>
</dbReference>
<protein>
    <submittedName>
        <fullName evidence="6">Nitrous oxide reductase family maturation protein NosD</fullName>
    </submittedName>
</protein>
<dbReference type="InterPro" id="IPR022441">
    <property type="entry name" value="Para_beta_helix_rpt-2"/>
</dbReference>
<keyword evidence="2" id="KW-0677">Repeat</keyword>
<evidence type="ECO:0000256" key="1">
    <source>
        <dbReference type="ARBA" id="ARBA00004906"/>
    </source>
</evidence>
<dbReference type="InterPro" id="IPR011050">
    <property type="entry name" value="Pectin_lyase_fold/virulence"/>
</dbReference>
<dbReference type="Gene3D" id="2.160.20.10">
    <property type="entry name" value="Single-stranded right-handed beta-helix, Pectin lyase-like"/>
    <property type="match status" value="2"/>
</dbReference>
<dbReference type="EMBL" id="WBUI01000003">
    <property type="protein sequence ID" value="KAB2934367.1"/>
    <property type="molecule type" value="Genomic_DNA"/>
</dbReference>
<dbReference type="PANTHER" id="PTHR22990">
    <property type="entry name" value="F-BOX ONLY PROTEIN"/>
    <property type="match status" value="1"/>
</dbReference>
<keyword evidence="3" id="KW-0833">Ubl conjugation pathway</keyword>
<dbReference type="InterPro" id="IPR007742">
    <property type="entry name" value="NosD_dom"/>
</dbReference>
<evidence type="ECO:0000256" key="3">
    <source>
        <dbReference type="ARBA" id="ARBA00022786"/>
    </source>
</evidence>
<dbReference type="SMART" id="SM00722">
    <property type="entry name" value="CASH"/>
    <property type="match status" value="2"/>
</dbReference>
<dbReference type="SMART" id="SM00710">
    <property type="entry name" value="PbH1"/>
    <property type="match status" value="8"/>
</dbReference>
<dbReference type="NCBIfam" id="TIGR04247">
    <property type="entry name" value="NosD_copper_fam"/>
    <property type="match status" value="1"/>
</dbReference>
<dbReference type="Proteomes" id="UP000460298">
    <property type="component" value="Unassembled WGS sequence"/>
</dbReference>
<keyword evidence="4" id="KW-0732">Signal</keyword>
<accession>A0A833H436</accession>
<dbReference type="PANTHER" id="PTHR22990:SF15">
    <property type="entry name" value="F-BOX ONLY PROTEIN 10"/>
    <property type="match status" value="1"/>
</dbReference>
<dbReference type="AlphaFoldDB" id="A0A833H436"/>
<evidence type="ECO:0000256" key="2">
    <source>
        <dbReference type="ARBA" id="ARBA00022737"/>
    </source>
</evidence>
<feature type="chain" id="PRO_5033010276" evidence="4">
    <location>
        <begin position="22"/>
        <end position="421"/>
    </location>
</feature>
<comment type="caution">
    <text evidence="6">The sequence shown here is derived from an EMBL/GenBank/DDBJ whole genome shotgun (WGS) entry which is preliminary data.</text>
</comment>
<dbReference type="NCBIfam" id="TIGR03804">
    <property type="entry name" value="para_beta_helix"/>
    <property type="match status" value="1"/>
</dbReference>
<dbReference type="Pfam" id="PF05048">
    <property type="entry name" value="NosD"/>
    <property type="match status" value="1"/>
</dbReference>
<evidence type="ECO:0000259" key="5">
    <source>
        <dbReference type="SMART" id="SM00722"/>
    </source>
</evidence>
<comment type="pathway">
    <text evidence="1">Protein modification; protein ubiquitination.</text>
</comment>